<evidence type="ECO:0000259" key="1">
    <source>
        <dbReference type="Pfam" id="PF14231"/>
    </source>
</evidence>
<evidence type="ECO:0000313" key="3">
    <source>
        <dbReference type="EMBL" id="MBE9376019.1"/>
    </source>
</evidence>
<accession>A0A929B9Z5</accession>
<reference evidence="3" key="1">
    <citation type="submission" date="2020-10" db="EMBL/GenBank/DDBJ databases">
        <title>Diversity and distribution of actinomycetes associated with coral in the coast of Hainan.</title>
        <authorList>
            <person name="Li F."/>
        </authorList>
    </citation>
    <scope>NUCLEOTIDE SEQUENCE</scope>
    <source>
        <strain evidence="3">HNM0983</strain>
    </source>
</reference>
<protein>
    <submittedName>
        <fullName evidence="3">DUF4334 domain-containing protein</fullName>
    </submittedName>
</protein>
<dbReference type="Pfam" id="PF14231">
    <property type="entry name" value="GXWXG"/>
    <property type="match status" value="1"/>
</dbReference>
<sequence length="187" mass="20375">MTEAEESALEHVRDLEAGSTAAAALDFFDSLPPVQVEDVLGSWHGSEVPTGNPLDGLLGAFGWHGKRFDGVDEAHPLVMRHPSGRLFSLNPAFVPAPLLVRRVELLRDPRIAGALRRIAPALRTRSPRARLRSTVHRGVATATMCYDALPIHDAFRQVSADTLLGAMDLRGLPAPFLFVLRRESATD</sequence>
<evidence type="ECO:0000259" key="2">
    <source>
        <dbReference type="Pfam" id="PF14232"/>
    </source>
</evidence>
<feature type="domain" description="GXWXG" evidence="1">
    <location>
        <begin position="26"/>
        <end position="84"/>
    </location>
</feature>
<dbReference type="InterPro" id="IPR025951">
    <property type="entry name" value="GXWXG_dom"/>
</dbReference>
<dbReference type="AlphaFoldDB" id="A0A929B9Z5"/>
<gene>
    <name evidence="3" type="ORF">IQ251_16330</name>
</gene>
<dbReference type="EMBL" id="JADEYC010000030">
    <property type="protein sequence ID" value="MBE9376019.1"/>
    <property type="molecule type" value="Genomic_DNA"/>
</dbReference>
<feature type="domain" description="DUF4334" evidence="2">
    <location>
        <begin position="127"/>
        <end position="182"/>
    </location>
</feature>
<comment type="caution">
    <text evidence="3">The sequence shown here is derived from an EMBL/GenBank/DDBJ whole genome shotgun (WGS) entry which is preliminary data.</text>
</comment>
<evidence type="ECO:0000313" key="4">
    <source>
        <dbReference type="Proteomes" id="UP000598360"/>
    </source>
</evidence>
<proteinExistence type="predicted"/>
<keyword evidence="4" id="KW-1185">Reference proteome</keyword>
<dbReference type="Proteomes" id="UP000598360">
    <property type="component" value="Unassembled WGS sequence"/>
</dbReference>
<dbReference type="RefSeq" id="WP_193929459.1">
    <property type="nucleotide sequence ID" value="NZ_JADEYC010000030.1"/>
</dbReference>
<name>A0A929B9Z5_9PSEU</name>
<dbReference type="Pfam" id="PF14232">
    <property type="entry name" value="DUF4334"/>
    <property type="match status" value="1"/>
</dbReference>
<dbReference type="Gene3D" id="2.40.128.580">
    <property type="entry name" value="GXWXG domain"/>
    <property type="match status" value="1"/>
</dbReference>
<organism evidence="3 4">
    <name type="scientific">Saccharopolyspora montiporae</name>
    <dbReference type="NCBI Taxonomy" id="2781240"/>
    <lineage>
        <taxon>Bacteria</taxon>
        <taxon>Bacillati</taxon>
        <taxon>Actinomycetota</taxon>
        <taxon>Actinomycetes</taxon>
        <taxon>Pseudonocardiales</taxon>
        <taxon>Pseudonocardiaceae</taxon>
        <taxon>Saccharopolyspora</taxon>
    </lineage>
</organism>
<dbReference type="InterPro" id="IPR025568">
    <property type="entry name" value="DUF4334"/>
</dbReference>